<keyword evidence="3" id="KW-0808">Transferase</keyword>
<evidence type="ECO:0000256" key="2">
    <source>
        <dbReference type="ARBA" id="ARBA00022553"/>
    </source>
</evidence>
<gene>
    <name evidence="9" type="ORF">PCOS0759_LOCUS1734</name>
</gene>
<evidence type="ECO:0000256" key="7">
    <source>
        <dbReference type="SAM" id="MobiDB-lite"/>
    </source>
</evidence>
<dbReference type="InterPro" id="IPR011009">
    <property type="entry name" value="Kinase-like_dom_sf"/>
</dbReference>
<dbReference type="GO" id="GO:0005524">
    <property type="term" value="F:ATP binding"/>
    <property type="evidence" value="ECO:0007669"/>
    <property type="project" value="UniProtKB-KW"/>
</dbReference>
<feature type="compositionally biased region" description="Polar residues" evidence="7">
    <location>
        <begin position="326"/>
        <end position="337"/>
    </location>
</feature>
<feature type="compositionally biased region" description="Acidic residues" evidence="7">
    <location>
        <begin position="482"/>
        <end position="496"/>
    </location>
</feature>
<feature type="compositionally biased region" description="Basic and acidic residues" evidence="7">
    <location>
        <begin position="375"/>
        <end position="392"/>
    </location>
</feature>
<feature type="compositionally biased region" description="Acidic residues" evidence="7">
    <location>
        <begin position="342"/>
        <end position="368"/>
    </location>
</feature>
<dbReference type="Gene3D" id="1.10.510.10">
    <property type="entry name" value="Transferase(Phosphotransferase) domain 1"/>
    <property type="match status" value="1"/>
</dbReference>
<dbReference type="InterPro" id="IPR000719">
    <property type="entry name" value="Prot_kinase_dom"/>
</dbReference>
<keyword evidence="4" id="KW-0547">Nucleotide-binding</keyword>
<dbReference type="AlphaFoldDB" id="A0A7S1KM76"/>
<reference evidence="9" key="1">
    <citation type="submission" date="2021-01" db="EMBL/GenBank/DDBJ databases">
        <authorList>
            <person name="Corre E."/>
            <person name="Pelletier E."/>
            <person name="Niang G."/>
            <person name="Scheremetjew M."/>
            <person name="Finn R."/>
            <person name="Kale V."/>
            <person name="Holt S."/>
            <person name="Cochrane G."/>
            <person name="Meng A."/>
            <person name="Brown T."/>
            <person name="Cohen L."/>
        </authorList>
    </citation>
    <scope>NUCLEOTIDE SEQUENCE</scope>
    <source>
        <strain evidence="9">WS</strain>
    </source>
</reference>
<dbReference type="Gene3D" id="3.30.200.20">
    <property type="entry name" value="Phosphorylase Kinase, domain 1"/>
    <property type="match status" value="1"/>
</dbReference>
<dbReference type="PROSITE" id="PS50896">
    <property type="entry name" value="LISH"/>
    <property type="match status" value="1"/>
</dbReference>
<feature type="compositionally biased region" description="Acidic residues" evidence="7">
    <location>
        <begin position="510"/>
        <end position="532"/>
    </location>
</feature>
<feature type="compositionally biased region" description="Polar residues" evidence="7">
    <location>
        <begin position="539"/>
        <end position="548"/>
    </location>
</feature>
<dbReference type="SUPFAM" id="SSF56112">
    <property type="entry name" value="Protein kinase-like (PK-like)"/>
    <property type="match status" value="1"/>
</dbReference>
<dbReference type="InterPro" id="IPR050494">
    <property type="entry name" value="Ser_Thr_dual-spec_kinase"/>
</dbReference>
<sequence length="904" mass="104561">MSFAQIISYLRSHNLKQTEEVLLRELEEKNHSNKLDLEEALSLSSILNQKNKERQLISQSLDDNVDLIERSAPASPAIRNELHTVMNEVVDTVEYYVEQERNHHKRKRQNYKHQQRDQSTSHLDNEHPSTTDSDHHHQDDNQDASAAANNVSSTMESHTYDDDDEHIDTDRDEDDGEDAHSDIHLLNNGINHNNLVSTDQQDQSIDEEDVTARLKELAEHLSLMDGDDTTPLSENDIDAQFADEIDDWEDDDDLGYAIIPAIPGSDDIYDYINDEEDYPDQERDNDSDEDDEVTDDEDEDDDGDDEDPDQGSDARAKVFELYPNHFSAQKQQINNHISNDEYMLDDDDEEGENDLDDNENDEQDEDILEVSADSSRTKEAWTEADQHDDKHAVPSGEKAPHYDSNTSAENGSDAKTTQQNSSALSVSQSSSLIEPDEINAPEDAEQQAVVLTNNFTTEEAPQKEGEDERPVTPRKNAANLELQDDDEQDVSQEDTDAESHNEDESSKLQDDEEIEDDDEEVLNDDDDEQEDNFPDHENSFASSLNQSRRSAEEARMPQFETLYLPVVHERNKTGFEEHKDFPITINSIIAGRYQILEYLGSAAFSRAIQCYDLHTKELVCIKIIKNNKDYFDQSLDEIKLLRYINSRGDPDEHHVVRLYEFFYYKEHLFLVCELLRDNLYEYSKFNRENEEELYFTIPRLQKISRQLLKGLHYIHNLQLIHCDLKPENILIKSYSRCEVKIIDFGSSCFVYDHLCSYVQSRTYRAPEVIFGLPYTEKIDVWSLGCILAELHTGKVLFSNTSIQTMIARIIAICGDIPDKMIHEGRYTRKFFSKQYVLYEKEKRTGRINFLIPKKTSLKARLHTDDDLFVDFIRQCLIIDPDQRPSIEQCMEHPFITSNRYRITT</sequence>
<dbReference type="InterPro" id="IPR008271">
    <property type="entry name" value="Ser/Thr_kinase_AS"/>
</dbReference>
<keyword evidence="6" id="KW-0067">ATP-binding</keyword>
<dbReference type="SMART" id="SM00220">
    <property type="entry name" value="S_TKc"/>
    <property type="match status" value="1"/>
</dbReference>
<feature type="compositionally biased region" description="Basic and acidic residues" evidence="7">
    <location>
        <begin position="460"/>
        <end position="471"/>
    </location>
</feature>
<dbReference type="CDD" id="cd14133">
    <property type="entry name" value="PKc_DYRK_like"/>
    <property type="match status" value="1"/>
</dbReference>
<evidence type="ECO:0000256" key="5">
    <source>
        <dbReference type="ARBA" id="ARBA00022777"/>
    </source>
</evidence>
<evidence type="ECO:0000256" key="4">
    <source>
        <dbReference type="ARBA" id="ARBA00022741"/>
    </source>
</evidence>
<dbReference type="PANTHER" id="PTHR24058:SF124">
    <property type="entry name" value="PROTEIN KINASE SUPERFAMILY PROTEIN"/>
    <property type="match status" value="1"/>
</dbReference>
<protein>
    <recommendedName>
        <fullName evidence="8">Protein kinase domain-containing protein</fullName>
    </recommendedName>
</protein>
<organism evidence="9">
    <name type="scientific">Percolomonas cosmopolitus</name>
    <dbReference type="NCBI Taxonomy" id="63605"/>
    <lineage>
        <taxon>Eukaryota</taxon>
        <taxon>Discoba</taxon>
        <taxon>Heterolobosea</taxon>
        <taxon>Tetramitia</taxon>
        <taxon>Eutetramitia</taxon>
        <taxon>Percolomonadidae</taxon>
        <taxon>Percolomonas</taxon>
    </lineage>
</organism>
<dbReference type="GO" id="GO:0004674">
    <property type="term" value="F:protein serine/threonine kinase activity"/>
    <property type="evidence" value="ECO:0007669"/>
    <property type="project" value="UniProtKB-KW"/>
</dbReference>
<feature type="domain" description="Protein kinase" evidence="8">
    <location>
        <begin position="593"/>
        <end position="895"/>
    </location>
</feature>
<feature type="compositionally biased region" description="Acidic residues" evidence="7">
    <location>
        <begin position="161"/>
        <end position="177"/>
    </location>
</feature>
<dbReference type="FunFam" id="3.30.200.20:FF:000216">
    <property type="entry name" value="Putative serine/threonine-protein kinase dyrk2"/>
    <property type="match status" value="1"/>
</dbReference>
<feature type="region of interest" description="Disordered" evidence="7">
    <location>
        <begin position="257"/>
        <end position="553"/>
    </location>
</feature>
<dbReference type="InterPro" id="IPR006594">
    <property type="entry name" value="LisH"/>
</dbReference>
<keyword evidence="1" id="KW-0723">Serine/threonine-protein kinase</keyword>
<proteinExistence type="predicted"/>
<feature type="compositionally biased region" description="Basic and acidic residues" evidence="7">
    <location>
        <begin position="123"/>
        <end position="140"/>
    </location>
</feature>
<evidence type="ECO:0000256" key="6">
    <source>
        <dbReference type="ARBA" id="ARBA00022840"/>
    </source>
</evidence>
<feature type="region of interest" description="Disordered" evidence="7">
    <location>
        <begin position="100"/>
        <end position="184"/>
    </location>
</feature>
<dbReference type="Pfam" id="PF00069">
    <property type="entry name" value="Pkinase"/>
    <property type="match status" value="1"/>
</dbReference>
<keyword evidence="2" id="KW-0597">Phosphoprotein</keyword>
<feature type="compositionally biased region" description="Polar residues" evidence="7">
    <location>
        <begin position="403"/>
        <end position="417"/>
    </location>
</feature>
<feature type="compositionally biased region" description="Basic residues" evidence="7">
    <location>
        <begin position="102"/>
        <end position="113"/>
    </location>
</feature>
<evidence type="ECO:0000313" key="9">
    <source>
        <dbReference type="EMBL" id="CAD9078502.1"/>
    </source>
</evidence>
<dbReference type="EMBL" id="HBGD01002079">
    <property type="protein sequence ID" value="CAD9078502.1"/>
    <property type="molecule type" value="Transcribed_RNA"/>
</dbReference>
<feature type="compositionally biased region" description="Acidic residues" evidence="7">
    <location>
        <begin position="267"/>
        <end position="310"/>
    </location>
</feature>
<feature type="compositionally biased region" description="Low complexity" evidence="7">
    <location>
        <begin position="143"/>
        <end position="154"/>
    </location>
</feature>
<feature type="compositionally biased region" description="Low complexity" evidence="7">
    <location>
        <begin position="418"/>
        <end position="431"/>
    </location>
</feature>
<feature type="compositionally biased region" description="Basic and acidic residues" evidence="7">
    <location>
        <begin position="497"/>
        <end position="509"/>
    </location>
</feature>
<feature type="compositionally biased region" description="Acidic residues" evidence="7">
    <location>
        <begin position="434"/>
        <end position="445"/>
    </location>
</feature>
<feature type="compositionally biased region" description="Polar residues" evidence="7">
    <location>
        <begin position="449"/>
        <end position="459"/>
    </location>
</feature>
<evidence type="ECO:0000256" key="3">
    <source>
        <dbReference type="ARBA" id="ARBA00022679"/>
    </source>
</evidence>
<dbReference type="PROSITE" id="PS50011">
    <property type="entry name" value="PROTEIN_KINASE_DOM"/>
    <property type="match status" value="1"/>
</dbReference>
<evidence type="ECO:0000259" key="8">
    <source>
        <dbReference type="PROSITE" id="PS50011"/>
    </source>
</evidence>
<name>A0A7S1KM76_9EUKA</name>
<keyword evidence="5" id="KW-0418">Kinase</keyword>
<dbReference type="PANTHER" id="PTHR24058">
    <property type="entry name" value="DUAL SPECIFICITY PROTEIN KINASE"/>
    <property type="match status" value="1"/>
</dbReference>
<evidence type="ECO:0000256" key="1">
    <source>
        <dbReference type="ARBA" id="ARBA00022527"/>
    </source>
</evidence>
<accession>A0A7S1KM76</accession>
<dbReference type="FunFam" id="1.10.510.10:FF:000380">
    <property type="entry name" value="Serine/threonine-protein kinase ppk15"/>
    <property type="match status" value="1"/>
</dbReference>
<dbReference type="PROSITE" id="PS00108">
    <property type="entry name" value="PROTEIN_KINASE_ST"/>
    <property type="match status" value="1"/>
</dbReference>